<dbReference type="EMBL" id="CP049865">
    <property type="protein sequence ID" value="QIK73472.1"/>
    <property type="molecule type" value="Genomic_DNA"/>
</dbReference>
<feature type="coiled-coil region" evidence="4">
    <location>
        <begin position="465"/>
        <end position="499"/>
    </location>
</feature>
<dbReference type="Proteomes" id="UP000501058">
    <property type="component" value="Chromosome"/>
</dbReference>
<dbReference type="AlphaFoldDB" id="A0A6G7Y9H7"/>
<dbReference type="Pfam" id="PF13558">
    <property type="entry name" value="SbcC_Walker_B"/>
    <property type="match status" value="1"/>
</dbReference>
<proteinExistence type="inferred from homology"/>
<evidence type="ECO:0000259" key="5">
    <source>
        <dbReference type="Pfam" id="PF13476"/>
    </source>
</evidence>
<gene>
    <name evidence="6" type="ORF">G7070_15900</name>
</gene>
<dbReference type="InterPro" id="IPR038729">
    <property type="entry name" value="Rad50/SbcC_AAA"/>
</dbReference>
<protein>
    <recommendedName>
        <fullName evidence="3">Nuclease SbcCD subunit C</fullName>
    </recommendedName>
</protein>
<dbReference type="Gene3D" id="3.40.50.300">
    <property type="entry name" value="P-loop containing nucleotide triphosphate hydrolases"/>
    <property type="match status" value="2"/>
</dbReference>
<dbReference type="RefSeq" id="WP_166234541.1">
    <property type="nucleotide sequence ID" value="NZ_CP049865.1"/>
</dbReference>
<accession>A0A6G7Y9H7</accession>
<dbReference type="GO" id="GO:0016887">
    <property type="term" value="F:ATP hydrolysis activity"/>
    <property type="evidence" value="ECO:0007669"/>
    <property type="project" value="InterPro"/>
</dbReference>
<evidence type="ECO:0000313" key="6">
    <source>
        <dbReference type="EMBL" id="QIK73472.1"/>
    </source>
</evidence>
<feature type="domain" description="Rad50/SbcC-type AAA" evidence="5">
    <location>
        <begin position="5"/>
        <end position="181"/>
    </location>
</feature>
<comment type="subunit">
    <text evidence="2">Heterodimer of SbcC and SbcD.</text>
</comment>
<feature type="coiled-coil region" evidence="4">
    <location>
        <begin position="275"/>
        <end position="302"/>
    </location>
</feature>
<evidence type="ECO:0000256" key="3">
    <source>
        <dbReference type="ARBA" id="ARBA00013368"/>
    </source>
</evidence>
<dbReference type="InterPro" id="IPR027417">
    <property type="entry name" value="P-loop_NTPase"/>
</dbReference>
<name>A0A6G7Y9H7_9ACTN</name>
<evidence type="ECO:0000256" key="1">
    <source>
        <dbReference type="ARBA" id="ARBA00006930"/>
    </source>
</evidence>
<sequence length="1097" mass="114833">MRPVRLEMNGFASFRTATTVDFEGADYFALVGPTGAGKSTVIDAMVFALYGTAPRWDRAASVQYALAPTVNSGTVRFVFDVGGERYQVAREVRRVGGKPLQKSATLERFDDPTSATADSDHVQPLATEVREVTPAVQELLGLSFEDFTKAVVLPQGRFAEFLNATSRERQDILLKLLGAFQYDAIGRAAGARRSQADAELATADARIDDLSDATPEAAERAAARLADLQALGTLTEGLRRDLDAARDRSRTAADALTAAQHTVARLDAVTIPDGVADLAERSAAARAEAERLAAAAADAEDAFTAAREALEAAGTRSVLERRREQWTEHAELDAALPALAEATVRVRDEEASARESLASAEIAHTEAVAARFTAERTDADAEAALTGLLGRRTTVAALTPPDGLDDLAARLDAAAAEVEGATRAHAEAEAADELARSALRAAGDRDAFAAEERRYGEALELAATAAGLERDHETARAALDRAREDAETADADLERARVRADAALEVATAAGLRGHLRVGDACPVCTATVATLPSPLDSSEADAARSALRDAEAAARSARDAATRAESEVRGHARAVTQAREQLATLLPDGGDPAALREAAATALARANEARAAADLADAERLARRDALAGATRAAGALDSERHAALAGLRSARAGVAPLGAPDTDALPLHEAWRQLAGWAATEVARLDDDALPDARSARDAAADALAAAGATLERAAAERQRAADAVRVAGAASVRAEDTLARARARRDELASALDGAPDAEQTAQDLDLLTGLEERERVTLTARTDAGRARDAALASQAALGREVTAAGALLRETREPLIPLGAPAVDPSDLPAAWAALAAWAHDTRADAAESLQRARDAVVAADEGVAAADLALLDAALTRGVEVTASGEVASAVAAQQALAHDLHRRIVDDLDKLVTLRAARADTEARRQVADLLAQHMNARKFQRWLAGAALDVLVESASSSLLELSGGQFTLGHDNGEFHVVDHTDAEARRSVRTLSGGETFQASLALALALSAELGSMSSKAGRLESIFLDEGFGSLDPDSLEVVALTLERLAQGDRLVGVVTHVQGLAERIPTRFNVSRSSRSSTVVREG</sequence>
<comment type="similarity">
    <text evidence="1">Belongs to the SMC family. SbcC subfamily.</text>
</comment>
<dbReference type="PANTHER" id="PTHR32114:SF2">
    <property type="entry name" value="ABC TRANSPORTER ABCH.3"/>
    <property type="match status" value="1"/>
</dbReference>
<dbReference type="KEGG" id="prv:G7070_15900"/>
<keyword evidence="7" id="KW-1185">Reference proteome</keyword>
<feature type="coiled-coil region" evidence="4">
    <location>
        <begin position="404"/>
        <end position="431"/>
    </location>
</feature>
<evidence type="ECO:0000256" key="4">
    <source>
        <dbReference type="SAM" id="Coils"/>
    </source>
</evidence>
<evidence type="ECO:0000256" key="2">
    <source>
        <dbReference type="ARBA" id="ARBA00011322"/>
    </source>
</evidence>
<feature type="coiled-coil region" evidence="4">
    <location>
        <begin position="541"/>
        <end position="568"/>
    </location>
</feature>
<dbReference type="PANTHER" id="PTHR32114">
    <property type="entry name" value="ABC TRANSPORTER ABCH.3"/>
    <property type="match status" value="1"/>
</dbReference>
<dbReference type="SUPFAM" id="SSF52540">
    <property type="entry name" value="P-loop containing nucleoside triphosphate hydrolases"/>
    <property type="match status" value="1"/>
</dbReference>
<dbReference type="Pfam" id="PF13476">
    <property type="entry name" value="AAA_23"/>
    <property type="match status" value="1"/>
</dbReference>
<dbReference type="GO" id="GO:0006302">
    <property type="term" value="P:double-strand break repair"/>
    <property type="evidence" value="ECO:0007669"/>
    <property type="project" value="InterPro"/>
</dbReference>
<reference evidence="6 7" key="1">
    <citation type="submission" date="2020-03" db="EMBL/GenBank/DDBJ databases">
        <title>Propioniciclava sp. nov., isolated from Hydrophilus acuminatus.</title>
        <authorList>
            <person name="Hyun D.-W."/>
            <person name="Bae J.-W."/>
        </authorList>
    </citation>
    <scope>NUCLEOTIDE SEQUENCE [LARGE SCALE GENOMIC DNA]</scope>
    <source>
        <strain evidence="6 7">HDW11</strain>
    </source>
</reference>
<evidence type="ECO:0000313" key="7">
    <source>
        <dbReference type="Proteomes" id="UP000501058"/>
    </source>
</evidence>
<keyword evidence="4" id="KW-0175">Coiled coil</keyword>
<organism evidence="6 7">
    <name type="scientific">Propioniciclava coleopterorum</name>
    <dbReference type="NCBI Taxonomy" id="2714937"/>
    <lineage>
        <taxon>Bacteria</taxon>
        <taxon>Bacillati</taxon>
        <taxon>Actinomycetota</taxon>
        <taxon>Actinomycetes</taxon>
        <taxon>Propionibacteriales</taxon>
        <taxon>Propionibacteriaceae</taxon>
        <taxon>Propioniciclava</taxon>
    </lineage>
</organism>